<comment type="caution">
    <text evidence="5">The sequence shown here is derived from an EMBL/GenBank/DDBJ whole genome shotgun (WGS) entry which is preliminary data.</text>
</comment>
<evidence type="ECO:0000256" key="3">
    <source>
        <dbReference type="PROSITE-ProRule" id="PRU00339"/>
    </source>
</evidence>
<dbReference type="InterPro" id="IPR050498">
    <property type="entry name" value="Ycf3"/>
</dbReference>
<name>A0A7Y6EFC0_9SPHN</name>
<evidence type="ECO:0000256" key="2">
    <source>
        <dbReference type="ARBA" id="ARBA00022803"/>
    </source>
</evidence>
<evidence type="ECO:0000313" key="5">
    <source>
        <dbReference type="EMBL" id="NUU47179.1"/>
    </source>
</evidence>
<keyword evidence="1" id="KW-0677">Repeat</keyword>
<dbReference type="InterPro" id="IPR021109">
    <property type="entry name" value="Peptidase_aspartic_dom_sf"/>
</dbReference>
<dbReference type="SUPFAM" id="SSF50630">
    <property type="entry name" value="Acid proteases"/>
    <property type="match status" value="2"/>
</dbReference>
<dbReference type="SMART" id="SM00028">
    <property type="entry name" value="TPR"/>
    <property type="match status" value="4"/>
</dbReference>
<dbReference type="Gene3D" id="1.25.40.10">
    <property type="entry name" value="Tetratricopeptide repeat domain"/>
    <property type="match status" value="2"/>
</dbReference>
<accession>A0A7Y6EFC0</accession>
<keyword evidence="2 3" id="KW-0802">TPR repeat</keyword>
<dbReference type="RefSeq" id="WP_175311768.1">
    <property type="nucleotide sequence ID" value="NZ_CBCRYR010000040.1"/>
</dbReference>
<organism evidence="5 6">
    <name type="scientific">Sphingomonas zeae</name>
    <dbReference type="NCBI Taxonomy" id="1646122"/>
    <lineage>
        <taxon>Bacteria</taxon>
        <taxon>Pseudomonadati</taxon>
        <taxon>Pseudomonadota</taxon>
        <taxon>Alphaproteobacteria</taxon>
        <taxon>Sphingomonadales</taxon>
        <taxon>Sphingomonadaceae</taxon>
        <taxon>Sphingomonas</taxon>
    </lineage>
</organism>
<dbReference type="EMBL" id="JABMCH010000062">
    <property type="protein sequence ID" value="NUU47179.1"/>
    <property type="molecule type" value="Genomic_DNA"/>
</dbReference>
<keyword evidence="6" id="KW-1185">Reference proteome</keyword>
<evidence type="ECO:0000256" key="1">
    <source>
        <dbReference type="ARBA" id="ARBA00022737"/>
    </source>
</evidence>
<reference evidence="5 6" key="1">
    <citation type="submission" date="2020-05" db="EMBL/GenBank/DDBJ databases">
        <title>Genome Sequencing of Type Strains.</title>
        <authorList>
            <person name="Lemaire J.F."/>
            <person name="Inderbitzin P."/>
            <person name="Gregorio O.A."/>
            <person name="Collins S.B."/>
            <person name="Wespe N."/>
            <person name="Knight-Connoni V."/>
        </authorList>
    </citation>
    <scope>NUCLEOTIDE SEQUENCE [LARGE SCALE GENOMIC DNA]</scope>
    <source>
        <strain evidence="5 6">DSM 100049</strain>
    </source>
</reference>
<dbReference type="CDD" id="cd05483">
    <property type="entry name" value="retropepsin_like_bacteria"/>
    <property type="match status" value="2"/>
</dbReference>
<feature type="chain" id="PRO_5031183038" description="Tetratricopeptide repeat protein" evidence="4">
    <location>
        <begin position="27"/>
        <end position="588"/>
    </location>
</feature>
<dbReference type="SUPFAM" id="SSF48452">
    <property type="entry name" value="TPR-like"/>
    <property type="match status" value="2"/>
</dbReference>
<dbReference type="InterPro" id="IPR034122">
    <property type="entry name" value="Retropepsin-like_bacterial"/>
</dbReference>
<dbReference type="PANTHER" id="PTHR44858">
    <property type="entry name" value="TETRATRICOPEPTIDE REPEAT PROTEIN 6"/>
    <property type="match status" value="1"/>
</dbReference>
<dbReference type="InterPro" id="IPR011990">
    <property type="entry name" value="TPR-like_helical_dom_sf"/>
</dbReference>
<protein>
    <recommendedName>
        <fullName evidence="7">Tetratricopeptide repeat protein</fullName>
    </recommendedName>
</protein>
<dbReference type="InterPro" id="IPR019734">
    <property type="entry name" value="TPR_rpt"/>
</dbReference>
<gene>
    <name evidence="5" type="ORF">HP438_09350</name>
</gene>
<evidence type="ECO:0000256" key="4">
    <source>
        <dbReference type="SAM" id="SignalP"/>
    </source>
</evidence>
<feature type="signal peptide" evidence="4">
    <location>
        <begin position="1"/>
        <end position="26"/>
    </location>
</feature>
<feature type="repeat" description="TPR" evidence="3">
    <location>
        <begin position="337"/>
        <end position="370"/>
    </location>
</feature>
<evidence type="ECO:0000313" key="6">
    <source>
        <dbReference type="Proteomes" id="UP000536441"/>
    </source>
</evidence>
<dbReference type="Proteomes" id="UP000536441">
    <property type="component" value="Unassembled WGS sequence"/>
</dbReference>
<dbReference type="Gene3D" id="2.40.70.10">
    <property type="entry name" value="Acid Proteases"/>
    <property type="match status" value="2"/>
</dbReference>
<proteinExistence type="predicted"/>
<dbReference type="PANTHER" id="PTHR44858:SF1">
    <property type="entry name" value="UDP-N-ACETYLGLUCOSAMINE--PEPTIDE N-ACETYLGLUCOSAMINYLTRANSFERASE SPINDLY-RELATED"/>
    <property type="match status" value="1"/>
</dbReference>
<keyword evidence="4" id="KW-0732">Signal</keyword>
<evidence type="ECO:0008006" key="7">
    <source>
        <dbReference type="Google" id="ProtNLM"/>
    </source>
</evidence>
<sequence>MGIGTKAKRVSIAALLVAATAGPAMAETCKVGQMAAIPVTMQGLRPVVETRINGKPAPFILDSGAFYSNISPPVARELGLPTQPLPFGFRVNGIGGSSDAMLATVRHFTLAGTDIPNVEFVVSGSDVGQTGLLGQNVLGLADVEYDLPGGMVRLFRPSGCAHASMAYWTEGKPYFEIPIETRELAHNHTIGTVELDGAKLNATFDTGAAQTVLTLRAAARAGVHPGDLGVEVAGWEQGLGRHVVQGWTARFKLLKIGNEELHNVRLHIADLGPLDTDMLLGADFFVSHRLYVSNSQHRIYFTYSGGRLFDAVAHVDPGAAVAVVAQKAGETANPTDAEGYSRRGAMFVTQHDLPHAIDAFSHAIAIAPKDPRFPRQRALAYLDQHRPVLAIDDLNTTLTLDPADTQARLIRAELRLRAGNPAGAITDLDLLNGQLPREDAVRLQMARLYSGADAFDAGVAQYDLWMAAHHDDSRRSTAQNGRCWSRMLANKDLDKALGDCNAAVHAIPNDPSFLDSRAFIHLCQKDDRAALADFNAALAIDPKRAWALYGRSLAETHLGMTTEAARDRTLAVALDKRMPERIQKYGIG</sequence>
<dbReference type="AlphaFoldDB" id="A0A7Y6EFC0"/>
<dbReference type="Pfam" id="PF13650">
    <property type="entry name" value="Asp_protease_2"/>
    <property type="match status" value="2"/>
</dbReference>
<dbReference type="PROSITE" id="PS50005">
    <property type="entry name" value="TPR"/>
    <property type="match status" value="1"/>
</dbReference>